<protein>
    <submittedName>
        <fullName evidence="3">AAA family ATPase</fullName>
    </submittedName>
</protein>
<dbReference type="InterPro" id="IPR003959">
    <property type="entry name" value="ATPase_AAA_core"/>
</dbReference>
<evidence type="ECO:0000259" key="2">
    <source>
        <dbReference type="SMART" id="SM00382"/>
    </source>
</evidence>
<proteinExistence type="inferred from homology"/>
<dbReference type="SUPFAM" id="SSF52540">
    <property type="entry name" value="P-loop containing nucleoside triphosphate hydrolases"/>
    <property type="match status" value="2"/>
</dbReference>
<dbReference type="EMBL" id="LXWW01000092">
    <property type="protein sequence ID" value="OAO16251.1"/>
    <property type="molecule type" value="Genomic_DNA"/>
</dbReference>
<dbReference type="InterPro" id="IPR003960">
    <property type="entry name" value="ATPase_AAA_CS"/>
</dbReference>
<dbReference type="STRING" id="478820.A0A196SIW1"/>
<dbReference type="Pfam" id="PF17862">
    <property type="entry name" value="AAA_lid_3"/>
    <property type="match status" value="1"/>
</dbReference>
<comment type="similarity">
    <text evidence="1">Belongs to the AAA ATPase family.</text>
</comment>
<dbReference type="InterPro" id="IPR027417">
    <property type="entry name" value="P-loop_NTPase"/>
</dbReference>
<dbReference type="Gene3D" id="1.10.8.60">
    <property type="match status" value="2"/>
</dbReference>
<dbReference type="InterPro" id="IPR041569">
    <property type="entry name" value="AAA_lid_3"/>
</dbReference>
<feature type="domain" description="AAA+ ATPase" evidence="2">
    <location>
        <begin position="324"/>
        <end position="462"/>
    </location>
</feature>
<dbReference type="OrthoDB" id="2187at2759"/>
<dbReference type="PANTHER" id="PTHR23077">
    <property type="entry name" value="AAA-FAMILY ATPASE"/>
    <property type="match status" value="1"/>
</dbReference>
<keyword evidence="1" id="KW-0547">Nucleotide-binding</keyword>
<dbReference type="FunFam" id="3.40.50.300:FF:001440">
    <property type="entry name" value="ATPase, AAA family protein"/>
    <property type="match status" value="1"/>
</dbReference>
<keyword evidence="4" id="KW-1185">Reference proteome</keyword>
<dbReference type="GO" id="GO:0016887">
    <property type="term" value="F:ATP hydrolysis activity"/>
    <property type="evidence" value="ECO:0007669"/>
    <property type="project" value="InterPro"/>
</dbReference>
<evidence type="ECO:0000256" key="1">
    <source>
        <dbReference type="RuleBase" id="RU003651"/>
    </source>
</evidence>
<keyword evidence="1" id="KW-0067">ATP-binding</keyword>
<dbReference type="GO" id="GO:0005524">
    <property type="term" value="F:ATP binding"/>
    <property type="evidence" value="ECO:0007669"/>
    <property type="project" value="UniProtKB-KW"/>
</dbReference>
<feature type="domain" description="AAA+ ATPase" evidence="2">
    <location>
        <begin position="68"/>
        <end position="208"/>
    </location>
</feature>
<dbReference type="InterPro" id="IPR003593">
    <property type="entry name" value="AAA+_ATPase"/>
</dbReference>
<dbReference type="PROSITE" id="PS00674">
    <property type="entry name" value="AAA"/>
    <property type="match status" value="1"/>
</dbReference>
<dbReference type="Pfam" id="PF00004">
    <property type="entry name" value="AAA"/>
    <property type="match status" value="2"/>
</dbReference>
<evidence type="ECO:0000313" key="3">
    <source>
        <dbReference type="EMBL" id="OAO16251.1"/>
    </source>
</evidence>
<organism evidence="3 4">
    <name type="scientific">Blastocystis sp. subtype 1 (strain ATCC 50177 / NandII)</name>
    <dbReference type="NCBI Taxonomy" id="478820"/>
    <lineage>
        <taxon>Eukaryota</taxon>
        <taxon>Sar</taxon>
        <taxon>Stramenopiles</taxon>
        <taxon>Bigyra</taxon>
        <taxon>Opalozoa</taxon>
        <taxon>Opalinata</taxon>
        <taxon>Blastocystidae</taxon>
        <taxon>Blastocystis</taxon>
    </lineage>
</organism>
<gene>
    <name evidence="3" type="ORF">AV274_2031</name>
</gene>
<name>A0A196SIW1_BLAHN</name>
<dbReference type="PANTHER" id="PTHR23077:SF117">
    <property type="entry name" value="AAA+ ATPASE DOMAIN-CONTAINING PROTEIN"/>
    <property type="match status" value="1"/>
</dbReference>
<accession>A0A196SIW1</accession>
<dbReference type="AlphaFoldDB" id="A0A196SIW1"/>
<evidence type="ECO:0000313" key="4">
    <source>
        <dbReference type="Proteomes" id="UP000078348"/>
    </source>
</evidence>
<dbReference type="Proteomes" id="UP000078348">
    <property type="component" value="Unassembled WGS sequence"/>
</dbReference>
<sequence length="555" mass="60681">MCGVDTTIVLKEVEKGRECASELECVPSDLHSLRCPLPGLETCFHTIVTSILFHRVYAREMEQFELRLFRGILVCGEHGVGKSAVIEAALRACGPFINLCVERVSAGVGGSVCERVCEAFASASAFARRSAEHVGVVVLEGVDAMCVKRSEEDAENSQVVAQLLTSMDGVRTNPRVVVLGTCCARDRLDEALRRAGRFDKEVEVNPPNVRERVAIVEMYMDAYGVVRTGVEEEVGLLTRGFSGADLELMVHEYALGCVCGEHGGEVLLEVARRTTPTVMKCEERVESVGWASIGGLEAVKDVLRKCVEWPIRHRAAFERFGLRAPRGVLLYGPPGCAKTRLARALASESHASFWSVSTSQLISPYVGESEQRIRSLFARARSAVPAVVFLDEMDALVCRRGVGASEDVVQSRVMATFLTEMDGVEASEDILVVGATNRPELIDDALLRPGRFDKLIYIPPPDEKAREAIFEVYLKKYGVSGGVDVRVLSEMTEGYSGADIENVCRESVYGCLRENSECVEVSVESLMKAVKASKPSLGRGAVLKYEAFEKAFFVS</sequence>
<dbReference type="Gene3D" id="3.40.50.300">
    <property type="entry name" value="P-loop containing nucleotide triphosphate hydrolases"/>
    <property type="match status" value="2"/>
</dbReference>
<dbReference type="InterPro" id="IPR050168">
    <property type="entry name" value="AAA_ATPase_domain"/>
</dbReference>
<dbReference type="SMART" id="SM00382">
    <property type="entry name" value="AAA"/>
    <property type="match status" value="2"/>
</dbReference>
<reference evidence="3 4" key="1">
    <citation type="submission" date="2016-05" db="EMBL/GenBank/DDBJ databases">
        <title>Nuclear genome of Blastocystis sp. subtype 1 NandII.</title>
        <authorList>
            <person name="Gentekaki E."/>
            <person name="Curtis B."/>
            <person name="Stairs C."/>
            <person name="Eme L."/>
            <person name="Herman E."/>
            <person name="Klimes V."/>
            <person name="Arias M.C."/>
            <person name="Elias M."/>
            <person name="Hilliou F."/>
            <person name="Klute M."/>
            <person name="Malik S.-B."/>
            <person name="Pightling A."/>
            <person name="Rachubinski R."/>
            <person name="Salas D."/>
            <person name="Schlacht A."/>
            <person name="Suga H."/>
            <person name="Archibald J."/>
            <person name="Ball S.G."/>
            <person name="Clark G."/>
            <person name="Dacks J."/>
            <person name="Van Der Giezen M."/>
            <person name="Tsaousis A."/>
            <person name="Roger A."/>
        </authorList>
    </citation>
    <scope>NUCLEOTIDE SEQUENCE [LARGE SCALE GENOMIC DNA]</scope>
    <source>
        <strain evidence="4">ATCC 50177 / NandII</strain>
    </source>
</reference>
<comment type="caution">
    <text evidence="3">The sequence shown here is derived from an EMBL/GenBank/DDBJ whole genome shotgun (WGS) entry which is preliminary data.</text>
</comment>